<feature type="compositionally biased region" description="Polar residues" evidence="2">
    <location>
        <begin position="96"/>
        <end position="127"/>
    </location>
</feature>
<feature type="region of interest" description="Disordered" evidence="2">
    <location>
        <begin position="13"/>
        <end position="34"/>
    </location>
</feature>
<feature type="compositionally biased region" description="Polar residues" evidence="2">
    <location>
        <begin position="54"/>
        <end position="65"/>
    </location>
</feature>
<dbReference type="AlphaFoldDB" id="U1GAS2"/>
<feature type="compositionally biased region" description="Low complexity" evidence="2">
    <location>
        <begin position="151"/>
        <end position="163"/>
    </location>
</feature>
<proteinExistence type="predicted"/>
<dbReference type="GeneID" id="19241184"/>
<organism evidence="3 4">
    <name type="scientific">Endocarpon pusillum (strain Z07020 / HMAS-L-300199)</name>
    <name type="common">Lichen-forming fungus</name>
    <dbReference type="NCBI Taxonomy" id="1263415"/>
    <lineage>
        <taxon>Eukaryota</taxon>
        <taxon>Fungi</taxon>
        <taxon>Dikarya</taxon>
        <taxon>Ascomycota</taxon>
        <taxon>Pezizomycotina</taxon>
        <taxon>Eurotiomycetes</taxon>
        <taxon>Chaetothyriomycetidae</taxon>
        <taxon>Verrucariales</taxon>
        <taxon>Verrucariaceae</taxon>
        <taxon>Endocarpon</taxon>
    </lineage>
</organism>
<accession>U1GAS2</accession>
<protein>
    <submittedName>
        <fullName evidence="3">Uncharacterized protein</fullName>
    </submittedName>
</protein>
<feature type="coiled-coil region" evidence="1">
    <location>
        <begin position="248"/>
        <end position="275"/>
    </location>
</feature>
<feature type="region of interest" description="Disordered" evidence="2">
    <location>
        <begin position="49"/>
        <end position="178"/>
    </location>
</feature>
<dbReference type="Proteomes" id="UP000019373">
    <property type="component" value="Unassembled WGS sequence"/>
</dbReference>
<keyword evidence="4" id="KW-1185">Reference proteome</keyword>
<gene>
    <name evidence="3" type="ORF">EPUS_06240</name>
</gene>
<sequence>MPVSSLISAMIDTTEYPSARPKSPSVPCSTRTSDEQVAKQFAAGIASLPVDAPGSQQIQSVQQPDDFTAPDPASLATPTSVPRKRYAWLEKKEPASTANVQTLSSDTPPTASISSLQNTRAISSSPSSPQPEKRQRLLPTAPNPNAEKAKLSTPSSLYPSPSTTMPPPNLRDANAAKKRSRLARADHPERFQYAGNTFSNLDDSTFHQTVQQNPYLSELTVDASRPVYNSPKEARHALKEAAKPSVAEVNYDKQIKELESTIANFRRKYEKTKMMTTQAGIQGAGNVWDRLSNIVQYPPVFDEYAQNGPDDLGNYIKEMRAWDKAIGHQVIIKKRIVYKEAIEKLQVKLHILQTEKDLDGHNTRLKRKAAQAMDDED</sequence>
<evidence type="ECO:0000256" key="2">
    <source>
        <dbReference type="SAM" id="MobiDB-lite"/>
    </source>
</evidence>
<evidence type="ECO:0000313" key="4">
    <source>
        <dbReference type="Proteomes" id="UP000019373"/>
    </source>
</evidence>
<keyword evidence="1" id="KW-0175">Coiled coil</keyword>
<reference evidence="4" key="1">
    <citation type="journal article" date="2014" name="BMC Genomics">
        <title>Genome characteristics reveal the impact of lichenization on lichen-forming fungus Endocarpon pusillum Hedwig (Verrucariales, Ascomycota).</title>
        <authorList>
            <person name="Wang Y.-Y."/>
            <person name="Liu B."/>
            <person name="Zhang X.-Y."/>
            <person name="Zhou Q.-M."/>
            <person name="Zhang T."/>
            <person name="Li H."/>
            <person name="Yu Y.-F."/>
            <person name="Zhang X.-L."/>
            <person name="Hao X.-Y."/>
            <person name="Wang M."/>
            <person name="Wang L."/>
            <person name="Wei J.-C."/>
        </authorList>
    </citation>
    <scope>NUCLEOTIDE SEQUENCE [LARGE SCALE GENOMIC DNA]</scope>
    <source>
        <strain evidence="4">Z07020 / HMAS-L-300199</strain>
    </source>
</reference>
<name>U1GAS2_ENDPU</name>
<evidence type="ECO:0000256" key="1">
    <source>
        <dbReference type="SAM" id="Coils"/>
    </source>
</evidence>
<dbReference type="HOGENOM" id="CLU_733673_0_0_1"/>
<dbReference type="OrthoDB" id="10325889at2759"/>
<dbReference type="RefSeq" id="XP_007805533.1">
    <property type="nucleotide sequence ID" value="XM_007807342.1"/>
</dbReference>
<dbReference type="EMBL" id="KE721493">
    <property type="protein sequence ID" value="ERF68796.1"/>
    <property type="molecule type" value="Genomic_DNA"/>
</dbReference>
<evidence type="ECO:0000313" key="3">
    <source>
        <dbReference type="EMBL" id="ERF68796.1"/>
    </source>
</evidence>